<proteinExistence type="predicted"/>
<dbReference type="Proteomes" id="UP001149090">
    <property type="component" value="Unassembled WGS sequence"/>
</dbReference>
<dbReference type="Pfam" id="PF10358">
    <property type="entry name" value="NT-C2"/>
    <property type="match status" value="1"/>
</dbReference>
<evidence type="ECO:0000256" key="1">
    <source>
        <dbReference type="SAM" id="MobiDB-lite"/>
    </source>
</evidence>
<feature type="compositionally biased region" description="Basic residues" evidence="1">
    <location>
        <begin position="538"/>
        <end position="561"/>
    </location>
</feature>
<feature type="region of interest" description="Disordered" evidence="1">
    <location>
        <begin position="189"/>
        <end position="237"/>
    </location>
</feature>
<evidence type="ECO:0000259" key="3">
    <source>
        <dbReference type="PROSITE" id="PS51840"/>
    </source>
</evidence>
<dbReference type="EMBL" id="JAPDFW010000108">
    <property type="protein sequence ID" value="KAJ5069117.1"/>
    <property type="molecule type" value="Genomic_DNA"/>
</dbReference>
<feature type="compositionally biased region" description="Low complexity" evidence="1">
    <location>
        <begin position="218"/>
        <end position="230"/>
    </location>
</feature>
<evidence type="ECO:0000313" key="4">
    <source>
        <dbReference type="EMBL" id="KAJ5069117.1"/>
    </source>
</evidence>
<dbReference type="Pfam" id="PF01843">
    <property type="entry name" value="DIL"/>
    <property type="match status" value="1"/>
</dbReference>
<keyword evidence="5" id="KW-1185">Reference proteome</keyword>
<accession>A0A9Q0R6I0</accession>
<feature type="compositionally biased region" description="Polar residues" evidence="1">
    <location>
        <begin position="255"/>
        <end position="270"/>
    </location>
</feature>
<feature type="region of interest" description="Disordered" evidence="1">
    <location>
        <begin position="252"/>
        <end position="280"/>
    </location>
</feature>
<dbReference type="AlphaFoldDB" id="A0A9Q0R6I0"/>
<organism evidence="4 5">
    <name type="scientific">Anaeramoeba ignava</name>
    <name type="common">Anaerobic marine amoeba</name>
    <dbReference type="NCBI Taxonomy" id="1746090"/>
    <lineage>
        <taxon>Eukaryota</taxon>
        <taxon>Metamonada</taxon>
        <taxon>Anaeramoebidae</taxon>
        <taxon>Anaeramoeba</taxon>
    </lineage>
</organism>
<dbReference type="PROSITE" id="PS51840">
    <property type="entry name" value="C2_NT"/>
    <property type="match status" value="1"/>
</dbReference>
<dbReference type="InterPro" id="IPR002710">
    <property type="entry name" value="Dilute_dom"/>
</dbReference>
<evidence type="ECO:0000313" key="5">
    <source>
        <dbReference type="Proteomes" id="UP001149090"/>
    </source>
</evidence>
<sequence length="785" mass="92626">MNQIGKKIVKTYFRILIISITEILEEDSIIYISWKINNSTGETQKSIIKSAKAEWTEEFKIPITLSYNKKTNKMDPKYFQLFVKIERPKLLSKRSLETIGKVEFNLVDYLNIRKPIFEQFNLEIDQQIVHKTTPKLNIALSFPESPESNVDWVLLTSLEIEQKINLLNKNHMEWFRNQKFEKEQYRDVFNDDEFEDPSKSNSENEGDDYFNYFDKNSNENSNENQNQKSSPVLSQDSNQDLSQILKQILNEDSIENPNPNPNQYSKNHFLSNSNSDSDSDSIEEIVFPNNENNLNMQDNLEMMSKNSNFLFSNKKEENVDQEKQRIQNITKEYNFHLIQNQELYIIENLFFHSYPSFHQNKFPVPGCFIYKFFKDLNLFEDGDYNRNSRKMIILKNFTDLIQFLAQKNNENLNYQIWLLQNIHFILVLLASEFQLGVLSLNEFGMSKYNSFIRLNENKFGDSTGEITLTPTPQRQEDNIEENNLIVSRFKEMLFDIFFQVFWSIIRLILKDFSNMIVFAFLGQEIATPMPPNFLQNNTHKKSKNQKSKNQKSKNQKSKNQKSKNSEKNIQFQKESHQIKPDLIIHNFSRFLDISKHYQLPNQIILSIFRQLMFEINKKLFSEILKNHDLETHSNANEFKYSLSKLGDWLTEQGFQEALKEVSQVNDAANCILEKNSFIQKNQINSQALFKVAPSLTYSQVYSLLSNFKPDHYDPKFIPQEVLNDLFDLMKQSVDPPSSVIKNLAKNLVFDLSDFDITNWETIEIPQNLIKDHRFNFELIKNISFF</sequence>
<dbReference type="OrthoDB" id="10688518at2759"/>
<feature type="region of interest" description="Disordered" evidence="1">
    <location>
        <begin position="531"/>
        <end position="569"/>
    </location>
</feature>
<gene>
    <name evidence="4" type="ORF">M0811_11873</name>
</gene>
<dbReference type="InterPro" id="IPR019448">
    <property type="entry name" value="NT-C2"/>
</dbReference>
<reference evidence="4" key="1">
    <citation type="submission" date="2022-10" db="EMBL/GenBank/DDBJ databases">
        <title>Novel sulphate-reducing endosymbionts in the free-living metamonad Anaeramoeba.</title>
        <authorList>
            <person name="Jerlstrom-Hultqvist J."/>
            <person name="Cepicka I."/>
            <person name="Gallot-Lavallee L."/>
            <person name="Salas-Leiva D."/>
            <person name="Curtis B.A."/>
            <person name="Zahonova K."/>
            <person name="Pipaliya S."/>
            <person name="Dacks J."/>
            <person name="Roger A.J."/>
        </authorList>
    </citation>
    <scope>NUCLEOTIDE SEQUENCE</scope>
    <source>
        <strain evidence="4">BMAN</strain>
    </source>
</reference>
<comment type="caution">
    <text evidence="4">The sequence shown here is derived from an EMBL/GenBank/DDBJ whole genome shotgun (WGS) entry which is preliminary data.</text>
</comment>
<feature type="domain" description="Dilute" evidence="2">
    <location>
        <begin position="482"/>
        <end position="731"/>
    </location>
</feature>
<protein>
    <submittedName>
        <fullName evidence="4">Sym-3a</fullName>
    </submittedName>
</protein>
<dbReference type="PROSITE" id="PS51126">
    <property type="entry name" value="DILUTE"/>
    <property type="match status" value="1"/>
</dbReference>
<evidence type="ECO:0000259" key="2">
    <source>
        <dbReference type="PROSITE" id="PS51126"/>
    </source>
</evidence>
<dbReference type="SMART" id="SM01132">
    <property type="entry name" value="DIL"/>
    <property type="match status" value="1"/>
</dbReference>
<name>A0A9Q0R6I0_ANAIG</name>
<feature type="domain" description="C2 NT-type" evidence="3">
    <location>
        <begin position="1"/>
        <end position="144"/>
    </location>
</feature>